<evidence type="ECO:0000256" key="5">
    <source>
        <dbReference type="ARBA" id="ARBA00022898"/>
    </source>
</evidence>
<sequence length="383" mass="41276">MRTDPSLHYLDNAATTMVDPAVAEVIHDAMLRHWANPSSLYPPGAESEAALNHARAALARTIGCKSREFYFTSCGSEGNNLALLGGARSRTFGKKILCSGFEHPSVRRPLEALAGSGWQVEFVPPAADGSLDVDRLLERVDRATILVACMMVNNETGARCDVEKLARETKALNSRTMVHVDGVQAWMRLPVRLEGSGIDSFTVSGHKIHAPKGVGGLYLSDRLVQSFQPPYLGGEQERGLRPGTENLPYALGLEAAARKLAPDLAGRASHIRALNQRLRAGLAAFPTVEINSPADAVPEILNFSENKVKSETMLAWLAEAKIYVSSASACGRGEPSHTLEAMGRPAKAVDTAIRVSFCAGNTEEDVDAFLERFEAGMKQLQGI</sequence>
<dbReference type="GO" id="GO:0046872">
    <property type="term" value="F:metal ion binding"/>
    <property type="evidence" value="ECO:0007669"/>
    <property type="project" value="UniProtKB-KW"/>
</dbReference>
<evidence type="ECO:0000256" key="3">
    <source>
        <dbReference type="ARBA" id="ARBA00022679"/>
    </source>
</evidence>
<dbReference type="InterPro" id="IPR015424">
    <property type="entry name" value="PyrdxlP-dep_Trfase"/>
</dbReference>
<dbReference type="AlphaFoldDB" id="A0A9D2FGY5"/>
<dbReference type="EMBL" id="DXBJ01000079">
    <property type="protein sequence ID" value="HIZ59014.1"/>
    <property type="molecule type" value="Genomic_DNA"/>
</dbReference>
<feature type="domain" description="Aminotransferase class V" evidence="9">
    <location>
        <begin position="8"/>
        <end position="369"/>
    </location>
</feature>
<evidence type="ECO:0000256" key="2">
    <source>
        <dbReference type="ARBA" id="ARBA00006490"/>
    </source>
</evidence>
<proteinExistence type="inferred from homology"/>
<evidence type="ECO:0000256" key="6">
    <source>
        <dbReference type="ARBA" id="ARBA00023004"/>
    </source>
</evidence>
<protein>
    <submittedName>
        <fullName evidence="10">Cysteine desulfurase</fullName>
    </submittedName>
</protein>
<reference evidence="10" key="1">
    <citation type="journal article" date="2021" name="PeerJ">
        <title>Extensive microbial diversity within the chicken gut microbiome revealed by metagenomics and culture.</title>
        <authorList>
            <person name="Gilroy R."/>
            <person name="Ravi A."/>
            <person name="Getino M."/>
            <person name="Pursley I."/>
            <person name="Horton D.L."/>
            <person name="Alikhan N.F."/>
            <person name="Baker D."/>
            <person name="Gharbi K."/>
            <person name="Hall N."/>
            <person name="Watson M."/>
            <person name="Adriaenssens E.M."/>
            <person name="Foster-Nyarko E."/>
            <person name="Jarju S."/>
            <person name="Secka A."/>
            <person name="Antonio M."/>
            <person name="Oren A."/>
            <person name="Chaudhuri R.R."/>
            <person name="La Ragione R."/>
            <person name="Hildebrand F."/>
            <person name="Pallen M.J."/>
        </authorList>
    </citation>
    <scope>NUCLEOTIDE SEQUENCE</scope>
    <source>
        <strain evidence="10">ChiBcec16-3735</strain>
    </source>
</reference>
<dbReference type="Gene3D" id="1.10.260.50">
    <property type="match status" value="1"/>
</dbReference>
<dbReference type="InterPro" id="IPR015422">
    <property type="entry name" value="PyrdxlP-dep_Trfase_small"/>
</dbReference>
<dbReference type="Gene3D" id="3.90.1150.10">
    <property type="entry name" value="Aspartate Aminotransferase, domain 1"/>
    <property type="match status" value="1"/>
</dbReference>
<evidence type="ECO:0000256" key="8">
    <source>
        <dbReference type="ARBA" id="ARBA00050776"/>
    </source>
</evidence>
<keyword evidence="4" id="KW-0479">Metal-binding</keyword>
<comment type="cofactor">
    <cofactor evidence="1">
        <name>pyridoxal 5'-phosphate</name>
        <dbReference type="ChEBI" id="CHEBI:597326"/>
    </cofactor>
</comment>
<evidence type="ECO:0000256" key="7">
    <source>
        <dbReference type="ARBA" id="ARBA00023014"/>
    </source>
</evidence>
<dbReference type="PIRSF" id="PIRSF005572">
    <property type="entry name" value="NifS"/>
    <property type="match status" value="1"/>
</dbReference>
<accession>A0A9D2FGY5</accession>
<comment type="catalytic activity">
    <reaction evidence="8">
        <text>(sulfur carrier)-H + L-cysteine = (sulfur carrier)-SH + L-alanine</text>
        <dbReference type="Rhea" id="RHEA:43892"/>
        <dbReference type="Rhea" id="RHEA-COMP:14737"/>
        <dbReference type="Rhea" id="RHEA-COMP:14739"/>
        <dbReference type="ChEBI" id="CHEBI:29917"/>
        <dbReference type="ChEBI" id="CHEBI:35235"/>
        <dbReference type="ChEBI" id="CHEBI:57972"/>
        <dbReference type="ChEBI" id="CHEBI:64428"/>
        <dbReference type="EC" id="2.8.1.7"/>
    </reaction>
</comment>
<dbReference type="PANTHER" id="PTHR11601">
    <property type="entry name" value="CYSTEINE DESULFURYLASE FAMILY MEMBER"/>
    <property type="match status" value="1"/>
</dbReference>
<keyword evidence="7" id="KW-0411">Iron-sulfur</keyword>
<dbReference type="InterPro" id="IPR015421">
    <property type="entry name" value="PyrdxlP-dep_Trfase_major"/>
</dbReference>
<dbReference type="SUPFAM" id="SSF53383">
    <property type="entry name" value="PLP-dependent transferases"/>
    <property type="match status" value="1"/>
</dbReference>
<keyword evidence="6" id="KW-0408">Iron</keyword>
<evidence type="ECO:0000313" key="11">
    <source>
        <dbReference type="Proteomes" id="UP000824065"/>
    </source>
</evidence>
<evidence type="ECO:0000256" key="4">
    <source>
        <dbReference type="ARBA" id="ARBA00022723"/>
    </source>
</evidence>
<dbReference type="InterPro" id="IPR016454">
    <property type="entry name" value="Cysteine_dSase"/>
</dbReference>
<evidence type="ECO:0000259" key="9">
    <source>
        <dbReference type="Pfam" id="PF00266"/>
    </source>
</evidence>
<dbReference type="GO" id="GO:0031071">
    <property type="term" value="F:cysteine desulfurase activity"/>
    <property type="evidence" value="ECO:0007669"/>
    <property type="project" value="UniProtKB-EC"/>
</dbReference>
<keyword evidence="5" id="KW-0663">Pyridoxal phosphate</keyword>
<name>A0A9D2FGY5_9FIRM</name>
<reference evidence="10" key="2">
    <citation type="submission" date="2021-04" db="EMBL/GenBank/DDBJ databases">
        <authorList>
            <person name="Gilroy R."/>
        </authorList>
    </citation>
    <scope>NUCLEOTIDE SEQUENCE</scope>
    <source>
        <strain evidence="10">ChiBcec16-3735</strain>
    </source>
</reference>
<dbReference type="PANTHER" id="PTHR11601:SF34">
    <property type="entry name" value="CYSTEINE DESULFURASE"/>
    <property type="match status" value="1"/>
</dbReference>
<dbReference type="GO" id="GO:0051536">
    <property type="term" value="F:iron-sulfur cluster binding"/>
    <property type="evidence" value="ECO:0007669"/>
    <property type="project" value="UniProtKB-KW"/>
</dbReference>
<dbReference type="InterPro" id="IPR000192">
    <property type="entry name" value="Aminotrans_V_dom"/>
</dbReference>
<dbReference type="Proteomes" id="UP000824065">
    <property type="component" value="Unassembled WGS sequence"/>
</dbReference>
<dbReference type="Gene3D" id="3.40.640.10">
    <property type="entry name" value="Type I PLP-dependent aspartate aminotransferase-like (Major domain)"/>
    <property type="match status" value="1"/>
</dbReference>
<comment type="similarity">
    <text evidence="2">Belongs to the class-V pyridoxal-phosphate-dependent aminotransferase family. NifS/IscS subfamily.</text>
</comment>
<gene>
    <name evidence="10" type="ORF">H9725_10690</name>
</gene>
<organism evidence="10 11">
    <name type="scientific">Candidatus Faecalibacterium gallistercoris</name>
    <dbReference type="NCBI Taxonomy" id="2838579"/>
    <lineage>
        <taxon>Bacteria</taxon>
        <taxon>Bacillati</taxon>
        <taxon>Bacillota</taxon>
        <taxon>Clostridia</taxon>
        <taxon>Eubacteriales</taxon>
        <taxon>Oscillospiraceae</taxon>
        <taxon>Faecalibacterium</taxon>
    </lineage>
</organism>
<comment type="caution">
    <text evidence="10">The sequence shown here is derived from an EMBL/GenBank/DDBJ whole genome shotgun (WGS) entry which is preliminary data.</text>
</comment>
<evidence type="ECO:0000313" key="10">
    <source>
        <dbReference type="EMBL" id="HIZ59014.1"/>
    </source>
</evidence>
<dbReference type="Pfam" id="PF00266">
    <property type="entry name" value="Aminotran_5"/>
    <property type="match status" value="1"/>
</dbReference>
<keyword evidence="3" id="KW-0808">Transferase</keyword>
<evidence type="ECO:0000256" key="1">
    <source>
        <dbReference type="ARBA" id="ARBA00001933"/>
    </source>
</evidence>